<dbReference type="Proteomes" id="UP001164929">
    <property type="component" value="Chromosome 19"/>
</dbReference>
<keyword evidence="1" id="KW-1133">Transmembrane helix</keyword>
<sequence>MRKFSKERNFPGFGFLIFVVSFFECNLLMYVCIHVCGEIVTNHLTRERWEHGMASFGNGPYNGGGDFGTRDRTKCL</sequence>
<feature type="transmembrane region" description="Helical" evidence="1">
    <location>
        <begin position="12"/>
        <end position="31"/>
    </location>
</feature>
<accession>A0AAD6L6X8</accession>
<reference evidence="2" key="1">
    <citation type="journal article" date="2023" name="Mol. Ecol. Resour.">
        <title>Chromosome-level genome assembly of a triploid poplar Populus alba 'Berolinensis'.</title>
        <authorList>
            <person name="Chen S."/>
            <person name="Yu Y."/>
            <person name="Wang X."/>
            <person name="Wang S."/>
            <person name="Zhang T."/>
            <person name="Zhou Y."/>
            <person name="He R."/>
            <person name="Meng N."/>
            <person name="Wang Y."/>
            <person name="Liu W."/>
            <person name="Liu Z."/>
            <person name="Liu J."/>
            <person name="Guo Q."/>
            <person name="Huang H."/>
            <person name="Sederoff R.R."/>
            <person name="Wang G."/>
            <person name="Qu G."/>
            <person name="Chen S."/>
        </authorList>
    </citation>
    <scope>NUCLEOTIDE SEQUENCE</scope>
    <source>
        <strain evidence="2">SC-2020</strain>
    </source>
</reference>
<dbReference type="EMBL" id="JAQIZT010000019">
    <property type="protein sequence ID" value="KAJ6951273.1"/>
    <property type="molecule type" value="Genomic_DNA"/>
</dbReference>
<evidence type="ECO:0000256" key="1">
    <source>
        <dbReference type="SAM" id="Phobius"/>
    </source>
</evidence>
<proteinExistence type="predicted"/>
<protein>
    <submittedName>
        <fullName evidence="2">Uncharacterized protein</fullName>
    </submittedName>
</protein>
<comment type="caution">
    <text evidence="2">The sequence shown here is derived from an EMBL/GenBank/DDBJ whole genome shotgun (WGS) entry which is preliminary data.</text>
</comment>
<organism evidence="2 3">
    <name type="scientific">Populus alba x Populus x berolinensis</name>
    <dbReference type="NCBI Taxonomy" id="444605"/>
    <lineage>
        <taxon>Eukaryota</taxon>
        <taxon>Viridiplantae</taxon>
        <taxon>Streptophyta</taxon>
        <taxon>Embryophyta</taxon>
        <taxon>Tracheophyta</taxon>
        <taxon>Spermatophyta</taxon>
        <taxon>Magnoliopsida</taxon>
        <taxon>eudicotyledons</taxon>
        <taxon>Gunneridae</taxon>
        <taxon>Pentapetalae</taxon>
        <taxon>rosids</taxon>
        <taxon>fabids</taxon>
        <taxon>Malpighiales</taxon>
        <taxon>Salicaceae</taxon>
        <taxon>Saliceae</taxon>
        <taxon>Populus</taxon>
    </lineage>
</organism>
<gene>
    <name evidence="2" type="ORF">NC653_040618</name>
</gene>
<keyword evidence="1" id="KW-0812">Transmembrane</keyword>
<evidence type="ECO:0000313" key="2">
    <source>
        <dbReference type="EMBL" id="KAJ6951273.1"/>
    </source>
</evidence>
<dbReference type="AlphaFoldDB" id="A0AAD6L6X8"/>
<keyword evidence="3" id="KW-1185">Reference proteome</keyword>
<name>A0AAD6L6X8_9ROSI</name>
<evidence type="ECO:0000313" key="3">
    <source>
        <dbReference type="Proteomes" id="UP001164929"/>
    </source>
</evidence>
<keyword evidence="1" id="KW-0472">Membrane</keyword>